<gene>
    <name evidence="1" type="ORF">HNR07_001579</name>
</gene>
<sequence>MSASIHPTPSQAPARRPLRIRHALALRCPTSPAGTALALSRSASCALADGHPLIPDDQDQQVTGTS</sequence>
<name>A0A840W2Z2_9ACTN</name>
<evidence type="ECO:0000313" key="1">
    <source>
        <dbReference type="EMBL" id="MBB5490442.1"/>
    </source>
</evidence>
<comment type="caution">
    <text evidence="1">The sequence shown here is derived from an EMBL/GenBank/DDBJ whole genome shotgun (WGS) entry which is preliminary data.</text>
</comment>
<evidence type="ECO:0000313" key="2">
    <source>
        <dbReference type="Proteomes" id="UP000579647"/>
    </source>
</evidence>
<accession>A0A840W2Z2</accession>
<reference evidence="1 2" key="1">
    <citation type="submission" date="2020-08" db="EMBL/GenBank/DDBJ databases">
        <title>Sequencing the genomes of 1000 actinobacteria strains.</title>
        <authorList>
            <person name="Klenk H.-P."/>
        </authorList>
    </citation>
    <scope>NUCLEOTIDE SEQUENCE [LARGE SCALE GENOMIC DNA]</scope>
    <source>
        <strain evidence="1 2">DSM 44598</strain>
    </source>
</reference>
<dbReference type="AlphaFoldDB" id="A0A840W2Z2"/>
<dbReference type="RefSeq" id="WP_184363810.1">
    <property type="nucleotide sequence ID" value="NZ_BAAAKM010000160.1"/>
</dbReference>
<organism evidence="1 2">
    <name type="scientific">Nocardiopsis metallicus</name>
    <dbReference type="NCBI Taxonomy" id="179819"/>
    <lineage>
        <taxon>Bacteria</taxon>
        <taxon>Bacillati</taxon>
        <taxon>Actinomycetota</taxon>
        <taxon>Actinomycetes</taxon>
        <taxon>Streptosporangiales</taxon>
        <taxon>Nocardiopsidaceae</taxon>
        <taxon>Nocardiopsis</taxon>
    </lineage>
</organism>
<protein>
    <submittedName>
        <fullName evidence="1">Uncharacterized protein</fullName>
    </submittedName>
</protein>
<dbReference type="Proteomes" id="UP000579647">
    <property type="component" value="Unassembled WGS sequence"/>
</dbReference>
<proteinExistence type="predicted"/>
<keyword evidence="2" id="KW-1185">Reference proteome</keyword>
<dbReference type="EMBL" id="JACHDO010000001">
    <property type="protein sequence ID" value="MBB5490442.1"/>
    <property type="molecule type" value="Genomic_DNA"/>
</dbReference>